<gene>
    <name evidence="3" type="ORF">AB6A40_006902</name>
</gene>
<keyword evidence="2" id="KW-0472">Membrane</keyword>
<evidence type="ECO:0000313" key="4">
    <source>
        <dbReference type="Proteomes" id="UP001608902"/>
    </source>
</evidence>
<protein>
    <submittedName>
        <fullName evidence="3">Uncharacterized protein</fullName>
    </submittedName>
</protein>
<comment type="caution">
    <text evidence="3">The sequence shown here is derived from an EMBL/GenBank/DDBJ whole genome shotgun (WGS) entry which is preliminary data.</text>
</comment>
<evidence type="ECO:0000256" key="2">
    <source>
        <dbReference type="SAM" id="Phobius"/>
    </source>
</evidence>
<feature type="transmembrane region" description="Helical" evidence="2">
    <location>
        <begin position="106"/>
        <end position="134"/>
    </location>
</feature>
<proteinExistence type="predicted"/>
<evidence type="ECO:0000256" key="1">
    <source>
        <dbReference type="SAM" id="MobiDB-lite"/>
    </source>
</evidence>
<organism evidence="3 4">
    <name type="scientific">Gnathostoma spinigerum</name>
    <dbReference type="NCBI Taxonomy" id="75299"/>
    <lineage>
        <taxon>Eukaryota</taxon>
        <taxon>Metazoa</taxon>
        <taxon>Ecdysozoa</taxon>
        <taxon>Nematoda</taxon>
        <taxon>Chromadorea</taxon>
        <taxon>Rhabditida</taxon>
        <taxon>Spirurina</taxon>
        <taxon>Gnathostomatomorpha</taxon>
        <taxon>Gnathostomatoidea</taxon>
        <taxon>Gnathostomatidae</taxon>
        <taxon>Gnathostoma</taxon>
    </lineage>
</organism>
<feature type="compositionally biased region" description="Low complexity" evidence="1">
    <location>
        <begin position="34"/>
        <end position="48"/>
    </location>
</feature>
<keyword evidence="4" id="KW-1185">Reference proteome</keyword>
<feature type="region of interest" description="Disordered" evidence="1">
    <location>
        <begin position="21"/>
        <end position="75"/>
    </location>
</feature>
<dbReference type="EMBL" id="JBGFUD010005199">
    <property type="protein sequence ID" value="MFH4980193.1"/>
    <property type="molecule type" value="Genomic_DNA"/>
</dbReference>
<keyword evidence="2" id="KW-1133">Transmembrane helix</keyword>
<dbReference type="AlphaFoldDB" id="A0ABD6EJX8"/>
<accession>A0ABD6EJX8</accession>
<reference evidence="3 4" key="1">
    <citation type="submission" date="2024-08" db="EMBL/GenBank/DDBJ databases">
        <title>Gnathostoma spinigerum genome.</title>
        <authorList>
            <person name="Gonzalez-Bertolin B."/>
            <person name="Monzon S."/>
            <person name="Zaballos A."/>
            <person name="Jimenez P."/>
            <person name="Dekumyoy P."/>
            <person name="Varona S."/>
            <person name="Cuesta I."/>
            <person name="Sumanam S."/>
            <person name="Adisakwattana P."/>
            <person name="Gasser R.B."/>
            <person name="Hernandez-Gonzalez A."/>
            <person name="Young N.D."/>
            <person name="Perteguer M.J."/>
        </authorList>
    </citation>
    <scope>NUCLEOTIDE SEQUENCE [LARGE SCALE GENOMIC DNA]</scope>
    <source>
        <strain evidence="3">AL3</strain>
        <tissue evidence="3">Liver</tissue>
    </source>
</reference>
<keyword evidence="2" id="KW-0812">Transmembrane</keyword>
<evidence type="ECO:0000313" key="3">
    <source>
        <dbReference type="EMBL" id="MFH4980193.1"/>
    </source>
</evidence>
<dbReference type="Proteomes" id="UP001608902">
    <property type="component" value="Unassembled WGS sequence"/>
</dbReference>
<feature type="transmembrane region" description="Helical" evidence="2">
    <location>
        <begin position="82"/>
        <end position="100"/>
    </location>
</feature>
<sequence length="144" mass="15408">MYISNGLSSVFSVTSLTSPSPHHSSHYDVENPQSLSRSSSDGASTSAAVCTTDSPSGRRRNTEELSGVGSDRSARRKRNTTALEIAVMNVALMSLLILAYSKSEQLILVTFVDMIFSALACLGIYGAIVQLLILNAVYKASFII</sequence>
<name>A0ABD6EJX8_9BILA</name>